<dbReference type="OrthoDB" id="5966732at2"/>
<dbReference type="STRING" id="1045855.DSC_03525"/>
<protein>
    <recommendedName>
        <fullName evidence="4">PQ-loop repeat-containing protein</fullName>
    </recommendedName>
</protein>
<dbReference type="KEGG" id="psd:DSC_03525"/>
<keyword evidence="3" id="KW-1185">Reference proteome</keyword>
<accession>G7UNC7</accession>
<dbReference type="RefSeq" id="WP_014159536.1">
    <property type="nucleotide sequence ID" value="NC_016147.2"/>
</dbReference>
<proteinExistence type="predicted"/>
<evidence type="ECO:0008006" key="4">
    <source>
        <dbReference type="Google" id="ProtNLM"/>
    </source>
</evidence>
<evidence type="ECO:0000313" key="3">
    <source>
        <dbReference type="Proteomes" id="UP000005870"/>
    </source>
</evidence>
<name>G7UNC7_PSEUP</name>
<sequence length="88" mass="9641">MTLEDSIGWLASALLICTLAHQIHTQLKAPNAKAVSHWLFIGQSLSSVGFLTYSALLGNWVFIVTNALILLTAVIGQIVLVLRERRGR</sequence>
<keyword evidence="1" id="KW-1133">Transmembrane helix</keyword>
<reference evidence="2 3" key="1">
    <citation type="journal article" date="2012" name="J. Bacteriol.">
        <title>Complete Genome Sequence of the BTEX-Degrading Bacterium Pseudoxanthomonas spadix BD-a59.</title>
        <authorList>
            <person name="Lee S.H."/>
            <person name="Jin H.M."/>
            <person name="Lee H.J."/>
            <person name="Kim J.M."/>
            <person name="Jeon C.O."/>
        </authorList>
    </citation>
    <scope>NUCLEOTIDE SEQUENCE [LARGE SCALE GENOMIC DNA]</scope>
    <source>
        <strain evidence="2 3">BD-a59</strain>
    </source>
</reference>
<organism evidence="2 3">
    <name type="scientific">Pseudoxanthomonas spadix (strain BD-a59)</name>
    <dbReference type="NCBI Taxonomy" id="1045855"/>
    <lineage>
        <taxon>Bacteria</taxon>
        <taxon>Pseudomonadati</taxon>
        <taxon>Pseudomonadota</taxon>
        <taxon>Gammaproteobacteria</taxon>
        <taxon>Lysobacterales</taxon>
        <taxon>Lysobacteraceae</taxon>
        <taxon>Pseudoxanthomonas</taxon>
    </lineage>
</organism>
<dbReference type="eggNOG" id="COG4095">
    <property type="taxonomic scope" value="Bacteria"/>
</dbReference>
<dbReference type="EMBL" id="CP003093">
    <property type="protein sequence ID" value="AER55358.1"/>
    <property type="molecule type" value="Genomic_DNA"/>
</dbReference>
<gene>
    <name evidence="2" type="ordered locus">DSC_03525</name>
</gene>
<keyword evidence="1" id="KW-0472">Membrane</keyword>
<dbReference type="Proteomes" id="UP000005870">
    <property type="component" value="Chromosome"/>
</dbReference>
<keyword evidence="1" id="KW-0812">Transmembrane</keyword>
<evidence type="ECO:0000313" key="2">
    <source>
        <dbReference type="EMBL" id="AER55358.1"/>
    </source>
</evidence>
<feature type="transmembrane region" description="Helical" evidence="1">
    <location>
        <begin position="60"/>
        <end position="82"/>
    </location>
</feature>
<evidence type="ECO:0000256" key="1">
    <source>
        <dbReference type="SAM" id="Phobius"/>
    </source>
</evidence>
<feature type="transmembrane region" description="Helical" evidence="1">
    <location>
        <begin position="6"/>
        <end position="23"/>
    </location>
</feature>
<dbReference type="HOGENOM" id="CLU_162754_0_0_6"/>
<dbReference type="AlphaFoldDB" id="G7UNC7"/>
<dbReference type="Gene3D" id="1.20.1280.290">
    <property type="match status" value="1"/>
</dbReference>